<dbReference type="Proteomes" id="UP000679312">
    <property type="component" value="Chromosome"/>
</dbReference>
<reference evidence="2 3" key="1">
    <citation type="journal article" date="2021" name="Front. Microbiol.">
        <title>Prevalence and Genetic Analysis of Chromosomal mcr-3/7 in Aeromonas From U.S. Animal-Derived Samples.</title>
        <authorList>
            <person name="Wang Y."/>
            <person name="Hou N."/>
            <person name="Rasooly R."/>
            <person name="Gu Y."/>
            <person name="He X."/>
        </authorList>
    </citation>
    <scope>NUCLEOTIDE SEQUENCE [LARGE SCALE GENOMIC DNA]</scope>
    <source>
        <strain evidence="2 3">4608</strain>
    </source>
</reference>
<feature type="transmembrane region" description="Helical" evidence="1">
    <location>
        <begin position="52"/>
        <end position="79"/>
    </location>
</feature>
<dbReference type="EMBL" id="CP053881">
    <property type="protein sequence ID" value="QWL61751.1"/>
    <property type="molecule type" value="Genomic_DNA"/>
</dbReference>
<dbReference type="RefSeq" id="WP_215803095.1">
    <property type="nucleotide sequence ID" value="NZ_CP053881.1"/>
</dbReference>
<proteinExistence type="predicted"/>
<accession>A0ABD7EKD5</accession>
<dbReference type="AlphaFoldDB" id="A0ABD7EKD5"/>
<keyword evidence="1" id="KW-1133">Transmembrane helix</keyword>
<gene>
    <name evidence="2" type="ORF">HQ399_05580</name>
</gene>
<evidence type="ECO:0000256" key="1">
    <source>
        <dbReference type="SAM" id="Phobius"/>
    </source>
</evidence>
<protein>
    <submittedName>
        <fullName evidence="2">Uncharacterized protein</fullName>
    </submittedName>
</protein>
<keyword evidence="1" id="KW-0472">Membrane</keyword>
<organism evidence="2 3">
    <name type="scientific">Aeromonas jandaei</name>
    <dbReference type="NCBI Taxonomy" id="650"/>
    <lineage>
        <taxon>Bacteria</taxon>
        <taxon>Pseudomonadati</taxon>
        <taxon>Pseudomonadota</taxon>
        <taxon>Gammaproteobacteria</taxon>
        <taxon>Aeromonadales</taxon>
        <taxon>Aeromonadaceae</taxon>
        <taxon>Aeromonas</taxon>
    </lineage>
</organism>
<evidence type="ECO:0000313" key="2">
    <source>
        <dbReference type="EMBL" id="QWL61751.1"/>
    </source>
</evidence>
<feature type="transmembrane region" description="Helical" evidence="1">
    <location>
        <begin position="12"/>
        <end position="40"/>
    </location>
</feature>
<evidence type="ECO:0000313" key="3">
    <source>
        <dbReference type="Proteomes" id="UP000679312"/>
    </source>
</evidence>
<sequence>MKKLTAIAIPIYLAALFEALVRGFIKAGLMIAAVSLWWLLAEFLRGEQIDPLLNFISTSVLTILLGLLLALITAIKWAWRKRQARKGG</sequence>
<name>A0ABD7EKD5_AERJA</name>
<keyword evidence="1" id="KW-0812">Transmembrane</keyword>